<evidence type="ECO:0000256" key="2">
    <source>
        <dbReference type="ARBA" id="ARBA00022803"/>
    </source>
</evidence>
<evidence type="ECO:0000313" key="6">
    <source>
        <dbReference type="Proteomes" id="UP000576209"/>
    </source>
</evidence>
<dbReference type="SMART" id="SM00028">
    <property type="entry name" value="TPR"/>
    <property type="match status" value="2"/>
</dbReference>
<dbReference type="Proteomes" id="UP000576209">
    <property type="component" value="Unassembled WGS sequence"/>
</dbReference>
<organism evidence="5 6">
    <name type="scientific">Neolewinella aquimaris</name>
    <dbReference type="NCBI Taxonomy" id="1835722"/>
    <lineage>
        <taxon>Bacteria</taxon>
        <taxon>Pseudomonadati</taxon>
        <taxon>Bacteroidota</taxon>
        <taxon>Saprospiria</taxon>
        <taxon>Saprospirales</taxon>
        <taxon>Lewinellaceae</taxon>
        <taxon>Neolewinella</taxon>
    </lineage>
</organism>
<dbReference type="SUPFAM" id="SSF48452">
    <property type="entry name" value="TPR-like"/>
    <property type="match status" value="1"/>
</dbReference>
<feature type="transmembrane region" description="Helical" evidence="4">
    <location>
        <begin position="392"/>
        <end position="409"/>
    </location>
</feature>
<dbReference type="Gene3D" id="1.25.40.10">
    <property type="entry name" value="Tetratricopeptide repeat domain"/>
    <property type="match status" value="2"/>
</dbReference>
<dbReference type="GO" id="GO:0030968">
    <property type="term" value="P:endoplasmic reticulum unfolded protein response"/>
    <property type="evidence" value="ECO:0007669"/>
    <property type="project" value="TreeGrafter"/>
</dbReference>
<evidence type="ECO:0000313" key="5">
    <source>
        <dbReference type="EMBL" id="MBB4080613.1"/>
    </source>
</evidence>
<feature type="repeat" description="TPR" evidence="3">
    <location>
        <begin position="555"/>
        <end position="588"/>
    </location>
</feature>
<feature type="transmembrane region" description="Helical" evidence="4">
    <location>
        <begin position="6"/>
        <end position="27"/>
    </location>
</feature>
<proteinExistence type="predicted"/>
<feature type="transmembrane region" description="Helical" evidence="4">
    <location>
        <begin position="187"/>
        <end position="215"/>
    </location>
</feature>
<dbReference type="EMBL" id="JACIFF010000009">
    <property type="protein sequence ID" value="MBB4080613.1"/>
    <property type="molecule type" value="Genomic_DNA"/>
</dbReference>
<dbReference type="InterPro" id="IPR011990">
    <property type="entry name" value="TPR-like_helical_dom_sf"/>
</dbReference>
<evidence type="ECO:0000256" key="3">
    <source>
        <dbReference type="PROSITE-ProRule" id="PRU00339"/>
    </source>
</evidence>
<comment type="caution">
    <text evidence="5">The sequence shown here is derived from an EMBL/GenBank/DDBJ whole genome shotgun (WGS) entry which is preliminary data.</text>
</comment>
<dbReference type="RefSeq" id="WP_183496845.1">
    <property type="nucleotide sequence ID" value="NZ_JACIFF010000009.1"/>
</dbReference>
<name>A0A840E9J6_9BACT</name>
<evidence type="ECO:0000256" key="4">
    <source>
        <dbReference type="SAM" id="Phobius"/>
    </source>
</evidence>
<keyword evidence="2 3" id="KW-0802">TPR repeat</keyword>
<feature type="transmembrane region" description="Helical" evidence="4">
    <location>
        <begin position="366"/>
        <end position="386"/>
    </location>
</feature>
<feature type="transmembrane region" description="Helical" evidence="4">
    <location>
        <begin position="310"/>
        <end position="330"/>
    </location>
</feature>
<keyword evidence="6" id="KW-1185">Reference proteome</keyword>
<reference evidence="5 6" key="1">
    <citation type="submission" date="2020-08" db="EMBL/GenBank/DDBJ databases">
        <title>Genomic Encyclopedia of Type Strains, Phase IV (KMG-IV): sequencing the most valuable type-strain genomes for metagenomic binning, comparative biology and taxonomic classification.</title>
        <authorList>
            <person name="Goeker M."/>
        </authorList>
    </citation>
    <scope>NUCLEOTIDE SEQUENCE [LARGE SCALE GENOMIC DNA]</scope>
    <source>
        <strain evidence="5 6">DSM 105137</strain>
    </source>
</reference>
<feature type="transmembrane region" description="Helical" evidence="4">
    <location>
        <begin position="101"/>
        <end position="122"/>
    </location>
</feature>
<dbReference type="PANTHER" id="PTHR44227">
    <property type="match status" value="1"/>
</dbReference>
<dbReference type="PROSITE" id="PS50293">
    <property type="entry name" value="TPR_REGION"/>
    <property type="match status" value="1"/>
</dbReference>
<feature type="transmembrane region" description="Helical" evidence="4">
    <location>
        <begin position="276"/>
        <end position="298"/>
    </location>
</feature>
<dbReference type="InterPro" id="IPR052346">
    <property type="entry name" value="O-mannosyl-transferase_TMTC"/>
</dbReference>
<keyword evidence="4" id="KW-0812">Transmembrane</keyword>
<dbReference type="Pfam" id="PF14559">
    <property type="entry name" value="TPR_19"/>
    <property type="match status" value="1"/>
</dbReference>
<accession>A0A840E9J6</accession>
<dbReference type="PANTHER" id="PTHR44227:SF3">
    <property type="entry name" value="PROTEIN O-MANNOSYL-TRANSFERASE TMTC4"/>
    <property type="match status" value="1"/>
</dbReference>
<keyword evidence="4" id="KW-1133">Transmembrane helix</keyword>
<dbReference type="AlphaFoldDB" id="A0A840E9J6"/>
<gene>
    <name evidence="5" type="ORF">GGR28_003248</name>
</gene>
<dbReference type="Pfam" id="PF13414">
    <property type="entry name" value="TPR_11"/>
    <property type="match status" value="1"/>
</dbReference>
<dbReference type="InterPro" id="IPR019734">
    <property type="entry name" value="TPR_rpt"/>
</dbReference>
<feature type="repeat" description="TPR" evidence="3">
    <location>
        <begin position="479"/>
        <end position="512"/>
    </location>
</feature>
<keyword evidence="1" id="KW-0677">Repeat</keyword>
<feature type="transmembrane region" description="Helical" evidence="4">
    <location>
        <begin position="336"/>
        <end position="359"/>
    </location>
</feature>
<sequence>MSGNPHWYQGPSLQAAVLFVFSCLLYANTLGHDFALDDAIVITDNSVVQRGVAGWGDLFTHDSFYGFFDEQERNALVTGGRYRPLTLAMFSLEQAVSSGPFLHHLLNVLCYGLLVVVMFAVLRRLGGPWWLAVGVSALFAAHPLHTEAVANIKGRDEIIALLGALGATYFLLRSAEEDRFRGGVAGAGMFLLGCLAKENAITFVAVIPLLVFVFVGRGYRHLIPLLVAAAGYLLLRQSIVGIGGGEPPLEWMNNPFLRQVNGGWQPLTFFERQPTVLYTLLIYLKLLFVPTGLVHDYYPAAIELRGWGDPLVWLSLFVHLALLIWGALHLRSRHKIAATGVLIYLLTLSVVSNVVFNVGTFMSERFLFMPSFGFAIAVGGIIAVGARWFRHLPWVLPVVVVVYSGLTLARNPVWKDNFTLFTTDVQRQPNSAKLRNAAGGVRLDRYQSLDESRQAAQQKLLRDALTDLNEALRIHPSYRNAFLLRGNAHLLLNDYAAAIRDYDRALQLSADDADVRNNLVIALQRAGRAAGEERQDFAAALGYLQRADQLRPGDYETLRLLGIASGMSGKLTEAAEYFRRAVSILPDNAGAVRNYGTALYQLGRTEEARVLYERADRLEQ</sequence>
<feature type="transmembrane region" description="Helical" evidence="4">
    <location>
        <begin position="128"/>
        <end position="146"/>
    </location>
</feature>
<dbReference type="PROSITE" id="PS50005">
    <property type="entry name" value="TPR"/>
    <property type="match status" value="2"/>
</dbReference>
<dbReference type="GO" id="GO:0035269">
    <property type="term" value="P:protein O-linked glycosylation via mannose"/>
    <property type="evidence" value="ECO:0007669"/>
    <property type="project" value="TreeGrafter"/>
</dbReference>
<dbReference type="GO" id="GO:0000030">
    <property type="term" value="F:mannosyltransferase activity"/>
    <property type="evidence" value="ECO:0007669"/>
    <property type="project" value="TreeGrafter"/>
</dbReference>
<keyword evidence="4" id="KW-0472">Membrane</keyword>
<protein>
    <submittedName>
        <fullName evidence="5">Tfp pilus assembly protein PilF</fullName>
    </submittedName>
</protein>
<evidence type="ECO:0000256" key="1">
    <source>
        <dbReference type="ARBA" id="ARBA00022737"/>
    </source>
</evidence>